<comment type="caution">
    <text evidence="10">The sequence shown here is derived from an EMBL/GenBank/DDBJ whole genome shotgun (WGS) entry which is preliminary data.</text>
</comment>
<gene>
    <name evidence="10" type="primary">ilvN</name>
    <name evidence="10" type="ORF">H8695_04030</name>
</gene>
<keyword evidence="11" id="KW-1185">Reference proteome</keyword>
<evidence type="ECO:0000313" key="10">
    <source>
        <dbReference type="EMBL" id="MBC8535859.1"/>
    </source>
</evidence>
<comment type="catalytic activity">
    <reaction evidence="7 8">
        <text>2 pyruvate + H(+) = (2S)-2-acetolactate + CO2</text>
        <dbReference type="Rhea" id="RHEA:25249"/>
        <dbReference type="ChEBI" id="CHEBI:15361"/>
        <dbReference type="ChEBI" id="CHEBI:15378"/>
        <dbReference type="ChEBI" id="CHEBI:16526"/>
        <dbReference type="ChEBI" id="CHEBI:58476"/>
        <dbReference type="EC" id="2.2.1.6"/>
    </reaction>
</comment>
<dbReference type="PROSITE" id="PS51671">
    <property type="entry name" value="ACT"/>
    <property type="match status" value="1"/>
</dbReference>
<dbReference type="EMBL" id="JACRSP010000002">
    <property type="protein sequence ID" value="MBC8535859.1"/>
    <property type="molecule type" value="Genomic_DNA"/>
</dbReference>
<dbReference type="AlphaFoldDB" id="A0A926DEJ1"/>
<accession>A0A926DEJ1</accession>
<dbReference type="Pfam" id="PF10369">
    <property type="entry name" value="ALS_ss_C"/>
    <property type="match status" value="1"/>
</dbReference>
<protein>
    <recommendedName>
        <fullName evidence="8">Acetolactate synthase small subunit</fullName>
        <shortName evidence="8">AHAS</shortName>
        <shortName evidence="8">ALS</shortName>
        <ecNumber evidence="8">2.2.1.6</ecNumber>
    </recommendedName>
    <alternativeName>
        <fullName evidence="8">Acetohydroxy-acid synthase small subunit</fullName>
    </alternativeName>
</protein>
<dbReference type="NCBIfam" id="TIGR00119">
    <property type="entry name" value="acolac_sm"/>
    <property type="match status" value="1"/>
</dbReference>
<evidence type="ECO:0000313" key="11">
    <source>
        <dbReference type="Proteomes" id="UP000620366"/>
    </source>
</evidence>
<organism evidence="10 11">
    <name type="scientific">Feifania hominis</name>
    <dbReference type="NCBI Taxonomy" id="2763660"/>
    <lineage>
        <taxon>Bacteria</taxon>
        <taxon>Bacillati</taxon>
        <taxon>Bacillota</taxon>
        <taxon>Clostridia</taxon>
        <taxon>Eubacteriales</taxon>
        <taxon>Feifaniaceae</taxon>
        <taxon>Feifania</taxon>
    </lineage>
</organism>
<dbReference type="InterPro" id="IPR002912">
    <property type="entry name" value="ACT_dom"/>
</dbReference>
<reference evidence="10" key="1">
    <citation type="submission" date="2020-08" db="EMBL/GenBank/DDBJ databases">
        <title>Genome public.</title>
        <authorList>
            <person name="Liu C."/>
            <person name="Sun Q."/>
        </authorList>
    </citation>
    <scope>NUCLEOTIDE SEQUENCE</scope>
    <source>
        <strain evidence="10">BX7</strain>
    </source>
</reference>
<dbReference type="InterPro" id="IPR039557">
    <property type="entry name" value="AHAS_ACT"/>
</dbReference>
<dbReference type="NCBIfam" id="NF008864">
    <property type="entry name" value="PRK11895.1"/>
    <property type="match status" value="1"/>
</dbReference>
<dbReference type="InterPro" id="IPR045865">
    <property type="entry name" value="ACT-like_dom_sf"/>
</dbReference>
<evidence type="ECO:0000256" key="4">
    <source>
        <dbReference type="ARBA" id="ARBA00011744"/>
    </source>
</evidence>
<comment type="similarity">
    <text evidence="3 8">Belongs to the acetolactate synthase small subunit family.</text>
</comment>
<evidence type="ECO:0000256" key="7">
    <source>
        <dbReference type="ARBA" id="ARBA00048670"/>
    </source>
</evidence>
<dbReference type="EC" id="2.2.1.6" evidence="8"/>
<dbReference type="GO" id="GO:0009099">
    <property type="term" value="P:L-valine biosynthetic process"/>
    <property type="evidence" value="ECO:0007669"/>
    <property type="project" value="UniProtKB-UniRule"/>
</dbReference>
<dbReference type="InterPro" id="IPR054480">
    <property type="entry name" value="AHAS_small-like_ACT"/>
</dbReference>
<proteinExistence type="inferred from homology"/>
<feature type="domain" description="ACT" evidence="9">
    <location>
        <begin position="5"/>
        <end position="79"/>
    </location>
</feature>
<comment type="subunit">
    <text evidence="4 8">Dimer of large and small chains.</text>
</comment>
<name>A0A926DEJ1_9FIRM</name>
<evidence type="ECO:0000256" key="1">
    <source>
        <dbReference type="ARBA" id="ARBA00004974"/>
    </source>
</evidence>
<dbReference type="InterPro" id="IPR019455">
    <property type="entry name" value="Acetolactate_synth_ssu_C"/>
</dbReference>
<dbReference type="Gene3D" id="3.30.70.260">
    <property type="match status" value="1"/>
</dbReference>
<dbReference type="FunFam" id="3.30.70.260:FF:000001">
    <property type="entry name" value="Acetolactate synthase, small subunit"/>
    <property type="match status" value="1"/>
</dbReference>
<evidence type="ECO:0000256" key="8">
    <source>
        <dbReference type="RuleBase" id="RU368092"/>
    </source>
</evidence>
<comment type="pathway">
    <text evidence="2 8">Amino-acid biosynthesis; L-valine biosynthesis; L-valine from pyruvate: step 1/4.</text>
</comment>
<evidence type="ECO:0000256" key="6">
    <source>
        <dbReference type="ARBA" id="ARBA00023304"/>
    </source>
</evidence>
<dbReference type="GO" id="GO:0009097">
    <property type="term" value="P:isoleucine biosynthetic process"/>
    <property type="evidence" value="ECO:0007669"/>
    <property type="project" value="UniProtKB-UniRule"/>
</dbReference>
<keyword evidence="8 10" id="KW-0808">Transferase</keyword>
<evidence type="ECO:0000259" key="9">
    <source>
        <dbReference type="PROSITE" id="PS51671"/>
    </source>
</evidence>
<keyword evidence="6 8" id="KW-0100">Branched-chain amino acid biosynthesis</keyword>
<keyword evidence="5 8" id="KW-0028">Amino-acid biosynthesis</keyword>
<comment type="function">
    <text evidence="8">Catalyzes the conversion of 2 pyruvate molecules into acetolactate in the first common step of the biosynthetic pathway of the branched-amino acids such as leucine, isoleucine, and valine.</text>
</comment>
<dbReference type="PANTHER" id="PTHR30239">
    <property type="entry name" value="ACETOLACTATE SYNTHASE SMALL SUBUNIT"/>
    <property type="match status" value="1"/>
</dbReference>
<evidence type="ECO:0000256" key="2">
    <source>
        <dbReference type="ARBA" id="ARBA00005025"/>
    </source>
</evidence>
<sequence>MKRLVLSILVRNLSGVLSRVTGLFSRRGYNIDSLTVGVTQDPTISRITVVATGNDQILDQIKKQLAKLYDVIQIIELPEGESVYRELALIKVEANETTRPAIVETVGIFRAKIVDVAPDSLTIEITGDFPKIEAFIEILKGYNIKELVQTGLTGVTRGIADARQFN</sequence>
<dbReference type="Gene3D" id="3.30.70.1150">
    <property type="entry name" value="ACT-like. Chain A, domain 2"/>
    <property type="match status" value="1"/>
</dbReference>
<evidence type="ECO:0000256" key="5">
    <source>
        <dbReference type="ARBA" id="ARBA00022605"/>
    </source>
</evidence>
<dbReference type="Proteomes" id="UP000620366">
    <property type="component" value="Unassembled WGS sequence"/>
</dbReference>
<dbReference type="InterPro" id="IPR027271">
    <property type="entry name" value="Acetolactate_synth/TF_NikR_C"/>
</dbReference>
<dbReference type="FunFam" id="3.30.70.1150:FF:000001">
    <property type="entry name" value="Acetolactate synthase small subunit"/>
    <property type="match status" value="1"/>
</dbReference>
<dbReference type="RefSeq" id="WP_249299603.1">
    <property type="nucleotide sequence ID" value="NZ_JACRSP010000002.1"/>
</dbReference>
<dbReference type="CDD" id="cd04878">
    <property type="entry name" value="ACT_AHAS"/>
    <property type="match status" value="1"/>
</dbReference>
<dbReference type="Pfam" id="PF22629">
    <property type="entry name" value="ACT_AHAS_ss"/>
    <property type="match status" value="1"/>
</dbReference>
<evidence type="ECO:0000256" key="3">
    <source>
        <dbReference type="ARBA" id="ARBA00006341"/>
    </source>
</evidence>
<dbReference type="GO" id="GO:0005829">
    <property type="term" value="C:cytosol"/>
    <property type="evidence" value="ECO:0007669"/>
    <property type="project" value="TreeGrafter"/>
</dbReference>
<dbReference type="GO" id="GO:1990610">
    <property type="term" value="F:acetolactate synthase regulator activity"/>
    <property type="evidence" value="ECO:0007669"/>
    <property type="project" value="UniProtKB-UniRule"/>
</dbReference>
<dbReference type="PANTHER" id="PTHR30239:SF0">
    <property type="entry name" value="ACETOLACTATE SYNTHASE SMALL SUBUNIT 1, CHLOROPLASTIC"/>
    <property type="match status" value="1"/>
</dbReference>
<dbReference type="GO" id="GO:0003984">
    <property type="term" value="F:acetolactate synthase activity"/>
    <property type="evidence" value="ECO:0007669"/>
    <property type="project" value="UniProtKB-UniRule"/>
</dbReference>
<dbReference type="SUPFAM" id="SSF55021">
    <property type="entry name" value="ACT-like"/>
    <property type="match status" value="2"/>
</dbReference>
<comment type="pathway">
    <text evidence="1 8">Amino-acid biosynthesis; L-isoleucine biosynthesis; L-isoleucine from 2-oxobutanoate: step 1/4.</text>
</comment>
<dbReference type="InterPro" id="IPR004789">
    <property type="entry name" value="Acetalactate_synth_ssu"/>
</dbReference>